<dbReference type="Gene3D" id="3.40.190.10">
    <property type="entry name" value="Periplasmic binding protein-like II"/>
    <property type="match status" value="1"/>
</dbReference>
<evidence type="ECO:0000313" key="5">
    <source>
        <dbReference type="EMBL" id="STX81297.1"/>
    </source>
</evidence>
<evidence type="ECO:0000256" key="3">
    <source>
        <dbReference type="ARBA" id="ARBA00023163"/>
    </source>
</evidence>
<evidence type="ECO:0000256" key="2">
    <source>
        <dbReference type="ARBA" id="ARBA00023125"/>
    </source>
</evidence>
<protein>
    <submittedName>
        <fullName evidence="5">Transcriptional regulator</fullName>
    </submittedName>
</protein>
<accession>A0A378K9A4</accession>
<dbReference type="InterPro" id="IPR050176">
    <property type="entry name" value="LTTR"/>
</dbReference>
<keyword evidence="3" id="KW-0804">Transcription</keyword>
<dbReference type="GO" id="GO:0003700">
    <property type="term" value="F:DNA-binding transcription factor activity"/>
    <property type="evidence" value="ECO:0007669"/>
    <property type="project" value="TreeGrafter"/>
</dbReference>
<dbReference type="InterPro" id="IPR005119">
    <property type="entry name" value="LysR_subst-bd"/>
</dbReference>
<dbReference type="EMBL" id="UGOD01000002">
    <property type="protein sequence ID" value="STX81297.1"/>
    <property type="molecule type" value="Genomic_DNA"/>
</dbReference>
<gene>
    <name evidence="5" type="primary">lysR_7</name>
    <name evidence="5" type="ORF">NCTC13316_03166</name>
</gene>
<evidence type="ECO:0000256" key="1">
    <source>
        <dbReference type="ARBA" id="ARBA00023015"/>
    </source>
</evidence>
<sequence length="118" mass="13476">MDWEKELLPSLTHKEVIPLVLSPKPCVYRENVIEALNKANINWRLVYSSPSYTGKMAAVRAGLGITAIQRTMVPNYLERLDFNFLPLLNDIHVSLLKRPSGSKAIDSLEFFLLKKLKH</sequence>
<keyword evidence="2" id="KW-0238">DNA-binding</keyword>
<proteinExistence type="predicted"/>
<feature type="domain" description="LysR substrate-binding" evidence="4">
    <location>
        <begin position="18"/>
        <end position="89"/>
    </location>
</feature>
<dbReference type="PANTHER" id="PTHR30579">
    <property type="entry name" value="TRANSCRIPTIONAL REGULATOR"/>
    <property type="match status" value="1"/>
</dbReference>
<organism evidence="5 6">
    <name type="scientific">Legionella busanensis</name>
    <dbReference type="NCBI Taxonomy" id="190655"/>
    <lineage>
        <taxon>Bacteria</taxon>
        <taxon>Pseudomonadati</taxon>
        <taxon>Pseudomonadota</taxon>
        <taxon>Gammaproteobacteria</taxon>
        <taxon>Legionellales</taxon>
        <taxon>Legionellaceae</taxon>
        <taxon>Legionella</taxon>
    </lineage>
</organism>
<evidence type="ECO:0000313" key="6">
    <source>
        <dbReference type="Proteomes" id="UP000254794"/>
    </source>
</evidence>
<evidence type="ECO:0000259" key="4">
    <source>
        <dbReference type="Pfam" id="PF03466"/>
    </source>
</evidence>
<dbReference type="Proteomes" id="UP000254794">
    <property type="component" value="Unassembled WGS sequence"/>
</dbReference>
<reference evidence="5 6" key="1">
    <citation type="submission" date="2018-06" db="EMBL/GenBank/DDBJ databases">
        <authorList>
            <consortium name="Pathogen Informatics"/>
            <person name="Doyle S."/>
        </authorList>
    </citation>
    <scope>NUCLEOTIDE SEQUENCE [LARGE SCALE GENOMIC DNA]</scope>
    <source>
        <strain evidence="5 6">NCTC13316</strain>
    </source>
</reference>
<dbReference type="SUPFAM" id="SSF53850">
    <property type="entry name" value="Periplasmic binding protein-like II"/>
    <property type="match status" value="1"/>
</dbReference>
<keyword evidence="6" id="KW-1185">Reference proteome</keyword>
<name>A0A378K9A4_9GAMM</name>
<keyword evidence="1" id="KW-0805">Transcription regulation</keyword>
<dbReference type="Pfam" id="PF03466">
    <property type="entry name" value="LysR_substrate"/>
    <property type="match status" value="1"/>
</dbReference>
<dbReference type="PANTHER" id="PTHR30579:SF7">
    <property type="entry name" value="HTH-TYPE TRANSCRIPTIONAL REGULATOR LRHA-RELATED"/>
    <property type="match status" value="1"/>
</dbReference>
<dbReference type="AlphaFoldDB" id="A0A378K9A4"/>
<dbReference type="GO" id="GO:0003677">
    <property type="term" value="F:DNA binding"/>
    <property type="evidence" value="ECO:0007669"/>
    <property type="project" value="UniProtKB-KW"/>
</dbReference>